<feature type="transmembrane region" description="Helical" evidence="2">
    <location>
        <begin position="337"/>
        <end position="356"/>
    </location>
</feature>
<keyword evidence="2" id="KW-1133">Transmembrane helix</keyword>
<dbReference type="HOGENOM" id="CLU_760683_0_0_1"/>
<evidence type="ECO:0000313" key="3">
    <source>
        <dbReference type="EMBL" id="EER38363.1"/>
    </source>
</evidence>
<feature type="compositionally biased region" description="Basic and acidic residues" evidence="1">
    <location>
        <begin position="204"/>
        <end position="216"/>
    </location>
</feature>
<sequence length="364" mass="40718">MSNWLSGVTPNPSHFWAAKAYKAYICCLKWNWRLDPPVTSHISARKSGDALSISGNLGMMPKPEDVMASIWFSVRDLTGSKPTNGSRFFDIIAHSPCQEQKHIDIPLRIRAFSRLRRENPDTSSYIDRGQGTWHSLLNSSNARRLILMVDIDIHRRQARNIAWYDEGESTSNRNPFKKFRYRSMRTPESCAEDGFPSEQTEGDTIPRPERERREEGDSIFSTPYHTDTNPPASSQSVGNVIEMTPAGSTTSAAPLTTTNGEQPHEVPEKSASTKRRFFRNGGNTELAPLEPEDSGKDKQKFTAVGQLKATVLNSWINVLLLMVPVGIAVHHAHIDPIAVFVINFIAIIPLAAMLSYSTEEIALR</sequence>
<organism evidence="3 4">
    <name type="scientific">Ajellomyces capsulatus (strain H143)</name>
    <name type="common">Darling's disease fungus</name>
    <name type="synonym">Histoplasma capsulatum</name>
    <dbReference type="NCBI Taxonomy" id="544712"/>
    <lineage>
        <taxon>Eukaryota</taxon>
        <taxon>Fungi</taxon>
        <taxon>Dikarya</taxon>
        <taxon>Ascomycota</taxon>
        <taxon>Pezizomycotina</taxon>
        <taxon>Eurotiomycetes</taxon>
        <taxon>Eurotiomycetidae</taxon>
        <taxon>Onygenales</taxon>
        <taxon>Ajellomycetaceae</taxon>
        <taxon>Histoplasma</taxon>
    </lineage>
</organism>
<keyword evidence="2" id="KW-0472">Membrane</keyword>
<dbReference type="VEuPathDB" id="FungiDB:HCDG_07232"/>
<proteinExistence type="predicted"/>
<name>C6HMB6_AJECH</name>
<evidence type="ECO:0000313" key="4">
    <source>
        <dbReference type="Proteomes" id="UP000002624"/>
    </source>
</evidence>
<dbReference type="Proteomes" id="UP000002624">
    <property type="component" value="Unassembled WGS sequence"/>
</dbReference>
<feature type="compositionally biased region" description="Polar residues" evidence="1">
    <location>
        <begin position="219"/>
        <end position="238"/>
    </location>
</feature>
<feature type="region of interest" description="Disordered" evidence="1">
    <location>
        <begin position="185"/>
        <end position="297"/>
    </location>
</feature>
<keyword evidence="2" id="KW-0812">Transmembrane</keyword>
<dbReference type="AlphaFoldDB" id="C6HMB6"/>
<gene>
    <name evidence="3" type="ORF">HCDG_07232</name>
</gene>
<dbReference type="STRING" id="544712.C6HMB6"/>
<feature type="transmembrane region" description="Helical" evidence="2">
    <location>
        <begin position="310"/>
        <end position="331"/>
    </location>
</feature>
<dbReference type="OrthoDB" id="1699231at2759"/>
<dbReference type="EMBL" id="GG692431">
    <property type="protein sequence ID" value="EER38363.1"/>
    <property type="molecule type" value="Genomic_DNA"/>
</dbReference>
<evidence type="ECO:0000256" key="2">
    <source>
        <dbReference type="SAM" id="Phobius"/>
    </source>
</evidence>
<protein>
    <submittedName>
        <fullName evidence="3">Vacuolar H+/Ca2+ exchanger</fullName>
    </submittedName>
</protein>
<dbReference type="OMA" id="TIPRPEW"/>
<evidence type="ECO:0000256" key="1">
    <source>
        <dbReference type="SAM" id="MobiDB-lite"/>
    </source>
</evidence>
<reference evidence="4" key="1">
    <citation type="submission" date="2009-05" db="EMBL/GenBank/DDBJ databases">
        <title>The genome sequence of Ajellomyces capsulatus strain H143.</title>
        <authorList>
            <person name="Champion M."/>
            <person name="Cuomo C.A."/>
            <person name="Ma L.-J."/>
            <person name="Henn M.R."/>
            <person name="Sil A."/>
            <person name="Goldman B."/>
            <person name="Young S.K."/>
            <person name="Kodira C.D."/>
            <person name="Zeng Q."/>
            <person name="Koehrsen M."/>
            <person name="Alvarado L."/>
            <person name="Berlin A.M."/>
            <person name="Borenstein D."/>
            <person name="Chen Z."/>
            <person name="Engels R."/>
            <person name="Freedman E."/>
            <person name="Gellesch M."/>
            <person name="Goldberg J."/>
            <person name="Griggs A."/>
            <person name="Gujja S."/>
            <person name="Heiman D.I."/>
            <person name="Hepburn T.A."/>
            <person name="Howarth C."/>
            <person name="Jen D."/>
            <person name="Larson L."/>
            <person name="Lewis B."/>
            <person name="Mehta T."/>
            <person name="Park D."/>
            <person name="Pearson M."/>
            <person name="Roberts A."/>
            <person name="Saif S."/>
            <person name="Shea T.D."/>
            <person name="Shenoy N."/>
            <person name="Sisk P."/>
            <person name="Stolte C."/>
            <person name="Sykes S."/>
            <person name="Walk T."/>
            <person name="White J."/>
            <person name="Yandava C."/>
            <person name="Klein B."/>
            <person name="McEwen J.G."/>
            <person name="Puccia R."/>
            <person name="Goldman G.H."/>
            <person name="Felipe M.S."/>
            <person name="Nino-Vega G."/>
            <person name="San-Blas G."/>
            <person name="Taylor J.W."/>
            <person name="Mendoza L."/>
            <person name="Galagan J.E."/>
            <person name="Nusbaum C."/>
            <person name="Birren B.W."/>
        </authorList>
    </citation>
    <scope>NUCLEOTIDE SEQUENCE [LARGE SCALE GENOMIC DNA]</scope>
    <source>
        <strain evidence="4">H143</strain>
    </source>
</reference>
<accession>C6HMB6</accession>
<feature type="compositionally biased region" description="Polar residues" evidence="1">
    <location>
        <begin position="246"/>
        <end position="261"/>
    </location>
</feature>